<dbReference type="Proteomes" id="UP000501690">
    <property type="component" value="Linkage Group LG7"/>
</dbReference>
<evidence type="ECO:0000313" key="3">
    <source>
        <dbReference type="Proteomes" id="UP000501690"/>
    </source>
</evidence>
<evidence type="ECO:0000313" key="2">
    <source>
        <dbReference type="EMBL" id="QCD99479.1"/>
    </source>
</evidence>
<reference evidence="2 3" key="1">
    <citation type="submission" date="2019-04" db="EMBL/GenBank/DDBJ databases">
        <title>An improved genome assembly and genetic linkage map for asparagus bean, Vigna unguiculata ssp. sesquipedialis.</title>
        <authorList>
            <person name="Xia Q."/>
            <person name="Zhang R."/>
            <person name="Dong Y."/>
        </authorList>
    </citation>
    <scope>NUCLEOTIDE SEQUENCE [LARGE SCALE GENOMIC DNA]</scope>
    <source>
        <tissue evidence="2">Leaf</tissue>
    </source>
</reference>
<feature type="region of interest" description="Disordered" evidence="1">
    <location>
        <begin position="110"/>
        <end position="132"/>
    </location>
</feature>
<protein>
    <submittedName>
        <fullName evidence="2">Uncharacterized protein</fullName>
    </submittedName>
</protein>
<proteinExistence type="predicted"/>
<accession>A0A4D6MDI7</accession>
<evidence type="ECO:0000256" key="1">
    <source>
        <dbReference type="SAM" id="MobiDB-lite"/>
    </source>
</evidence>
<dbReference type="EMBL" id="CP039351">
    <property type="protein sequence ID" value="QCD99479.1"/>
    <property type="molecule type" value="Genomic_DNA"/>
</dbReference>
<sequence>MKPLSTTLVGTRSNCAKQEVWDGMQLTWNETGSNKCDGAPRLNPIGEGLIVGFLGVNRERQQLLERFSELETKEQKDMKPLSTTLVGTRSNCAKQEVWDGMQLTWNETGSNKCDGAPRLNPIGEGDGYSKGV</sequence>
<gene>
    <name evidence="2" type="ORF">DEO72_LG7g761</name>
</gene>
<name>A0A4D6MDI7_VIGUN</name>
<keyword evidence="3" id="KW-1185">Reference proteome</keyword>
<dbReference type="AlphaFoldDB" id="A0A4D6MDI7"/>
<organism evidence="2 3">
    <name type="scientific">Vigna unguiculata</name>
    <name type="common">Cowpea</name>
    <dbReference type="NCBI Taxonomy" id="3917"/>
    <lineage>
        <taxon>Eukaryota</taxon>
        <taxon>Viridiplantae</taxon>
        <taxon>Streptophyta</taxon>
        <taxon>Embryophyta</taxon>
        <taxon>Tracheophyta</taxon>
        <taxon>Spermatophyta</taxon>
        <taxon>Magnoliopsida</taxon>
        <taxon>eudicotyledons</taxon>
        <taxon>Gunneridae</taxon>
        <taxon>Pentapetalae</taxon>
        <taxon>rosids</taxon>
        <taxon>fabids</taxon>
        <taxon>Fabales</taxon>
        <taxon>Fabaceae</taxon>
        <taxon>Papilionoideae</taxon>
        <taxon>50 kb inversion clade</taxon>
        <taxon>NPAAA clade</taxon>
        <taxon>indigoferoid/millettioid clade</taxon>
        <taxon>Phaseoleae</taxon>
        <taxon>Vigna</taxon>
    </lineage>
</organism>